<keyword evidence="10" id="KW-0812">Transmembrane</keyword>
<feature type="region of interest" description="Disordered" evidence="9">
    <location>
        <begin position="431"/>
        <end position="455"/>
    </location>
</feature>
<dbReference type="Gene3D" id="1.20.5.1930">
    <property type="match status" value="1"/>
</dbReference>
<evidence type="ECO:0000256" key="1">
    <source>
        <dbReference type="ARBA" id="ARBA00000085"/>
    </source>
</evidence>
<keyword evidence="4" id="KW-0808">Transferase</keyword>
<proteinExistence type="predicted"/>
<feature type="domain" description="Histidine kinase/HSP90-like ATPase" evidence="11">
    <location>
        <begin position="329"/>
        <end position="418"/>
    </location>
</feature>
<evidence type="ECO:0000313" key="13">
    <source>
        <dbReference type="EMBL" id="MFC4464531.1"/>
    </source>
</evidence>
<comment type="caution">
    <text evidence="13">The sequence shown here is derived from an EMBL/GenBank/DDBJ whole genome shotgun (WGS) entry which is preliminary data.</text>
</comment>
<evidence type="ECO:0000256" key="2">
    <source>
        <dbReference type="ARBA" id="ARBA00012438"/>
    </source>
</evidence>
<evidence type="ECO:0000256" key="8">
    <source>
        <dbReference type="ARBA" id="ARBA00023012"/>
    </source>
</evidence>
<sequence length="500" mass="52928">MSQVPDDTRSLRPSVRRGRTLTGVPRWVHREAAESWAAVRAAERRTVVVEALACALTAAFGLIPLLLVPPDRPVSAVLEALWAALLVPARRRRPVATVLCASVLIVGDNVWTLAVVPLIVLSATRRIAPPRRAWQVVGVACAAVGVLTVARALVRSDAVPLELAGNAVSVVLLLLLPALAGTLLGRRRPLVSLLRERNAYLEQARTLTAAAARMEERNRIAGEMHDLLGHRLSLISVHAGALELAAGRQAPALVGQAELLRTTAGTAMGELREILGVLRHDDMTDGAGGERGTREDITALVTESRQTGSTVELDWSLPDTADVALRTRQAIHRVVREGLTNVLKHASGAPTRVEVRGTDKGIEVSVTNEAPRAMSHSRGGNRSGLAGCQERISLLGGTFQAGALMNGGFRMAAWLPTDRDRALEPAALPGAFAETPPDTARLPSDGVGQPGGIEQKGARAPLSAEILTWPRVLGSGCVALLVVLPTAGFLVVLLTITALR</sequence>
<dbReference type="SUPFAM" id="SSF55874">
    <property type="entry name" value="ATPase domain of HSP90 chaperone/DNA topoisomerase II/histidine kinase"/>
    <property type="match status" value="1"/>
</dbReference>
<feature type="transmembrane region" description="Helical" evidence="10">
    <location>
        <begin position="47"/>
        <end position="68"/>
    </location>
</feature>
<accession>A0ABV8YJV8</accession>
<evidence type="ECO:0000256" key="5">
    <source>
        <dbReference type="ARBA" id="ARBA00022741"/>
    </source>
</evidence>
<protein>
    <recommendedName>
        <fullName evidence="2">histidine kinase</fullName>
        <ecNumber evidence="2">2.7.13.3</ecNumber>
    </recommendedName>
</protein>
<keyword evidence="14" id="KW-1185">Reference proteome</keyword>
<dbReference type="InterPro" id="IPR036890">
    <property type="entry name" value="HATPase_C_sf"/>
</dbReference>
<feature type="transmembrane region" description="Helical" evidence="10">
    <location>
        <begin position="166"/>
        <end position="185"/>
    </location>
</feature>
<evidence type="ECO:0000259" key="12">
    <source>
        <dbReference type="Pfam" id="PF07730"/>
    </source>
</evidence>
<keyword evidence="10" id="KW-1133">Transmembrane helix</keyword>
<evidence type="ECO:0000256" key="4">
    <source>
        <dbReference type="ARBA" id="ARBA00022679"/>
    </source>
</evidence>
<organism evidence="13 14">
    <name type="scientific">Streptomyces xiangluensis</name>
    <dbReference type="NCBI Taxonomy" id="2665720"/>
    <lineage>
        <taxon>Bacteria</taxon>
        <taxon>Bacillati</taxon>
        <taxon>Actinomycetota</taxon>
        <taxon>Actinomycetes</taxon>
        <taxon>Kitasatosporales</taxon>
        <taxon>Streptomycetaceae</taxon>
        <taxon>Streptomyces</taxon>
    </lineage>
</organism>
<evidence type="ECO:0000256" key="3">
    <source>
        <dbReference type="ARBA" id="ARBA00022553"/>
    </source>
</evidence>
<comment type="catalytic activity">
    <reaction evidence="1">
        <text>ATP + protein L-histidine = ADP + protein N-phospho-L-histidine.</text>
        <dbReference type="EC" id="2.7.13.3"/>
    </reaction>
</comment>
<dbReference type="Pfam" id="PF02518">
    <property type="entry name" value="HATPase_c"/>
    <property type="match status" value="1"/>
</dbReference>
<evidence type="ECO:0000259" key="11">
    <source>
        <dbReference type="Pfam" id="PF02518"/>
    </source>
</evidence>
<feature type="transmembrane region" description="Helical" evidence="10">
    <location>
        <begin position="95"/>
        <end position="121"/>
    </location>
</feature>
<feature type="transmembrane region" description="Helical" evidence="10">
    <location>
        <begin position="477"/>
        <end position="499"/>
    </location>
</feature>
<dbReference type="RefSeq" id="WP_386339470.1">
    <property type="nucleotide sequence ID" value="NZ_JBHSFG010000016.1"/>
</dbReference>
<dbReference type="EMBL" id="JBHSFG010000016">
    <property type="protein sequence ID" value="MFC4464531.1"/>
    <property type="molecule type" value="Genomic_DNA"/>
</dbReference>
<dbReference type="GO" id="GO:0016301">
    <property type="term" value="F:kinase activity"/>
    <property type="evidence" value="ECO:0007669"/>
    <property type="project" value="UniProtKB-KW"/>
</dbReference>
<dbReference type="Proteomes" id="UP001596012">
    <property type="component" value="Unassembled WGS sequence"/>
</dbReference>
<feature type="transmembrane region" description="Helical" evidence="10">
    <location>
        <begin position="133"/>
        <end position="154"/>
    </location>
</feature>
<evidence type="ECO:0000256" key="6">
    <source>
        <dbReference type="ARBA" id="ARBA00022777"/>
    </source>
</evidence>
<dbReference type="Pfam" id="PF07730">
    <property type="entry name" value="HisKA_3"/>
    <property type="match status" value="1"/>
</dbReference>
<feature type="domain" description="Signal transduction histidine kinase subgroup 3 dimerisation and phosphoacceptor" evidence="12">
    <location>
        <begin position="216"/>
        <end position="281"/>
    </location>
</feature>
<dbReference type="InterPro" id="IPR011712">
    <property type="entry name" value="Sig_transdc_His_kin_sub3_dim/P"/>
</dbReference>
<dbReference type="InterPro" id="IPR050482">
    <property type="entry name" value="Sensor_HK_TwoCompSys"/>
</dbReference>
<keyword evidence="10" id="KW-0472">Membrane</keyword>
<keyword evidence="7" id="KW-0067">ATP-binding</keyword>
<dbReference type="PANTHER" id="PTHR24421:SF10">
    <property type="entry name" value="NITRATE_NITRITE SENSOR PROTEIN NARQ"/>
    <property type="match status" value="1"/>
</dbReference>
<evidence type="ECO:0000256" key="10">
    <source>
        <dbReference type="SAM" id="Phobius"/>
    </source>
</evidence>
<keyword evidence="6 13" id="KW-0418">Kinase</keyword>
<dbReference type="InterPro" id="IPR003594">
    <property type="entry name" value="HATPase_dom"/>
</dbReference>
<evidence type="ECO:0000313" key="14">
    <source>
        <dbReference type="Proteomes" id="UP001596012"/>
    </source>
</evidence>
<keyword evidence="8" id="KW-0902">Two-component regulatory system</keyword>
<keyword evidence="5" id="KW-0547">Nucleotide-binding</keyword>
<evidence type="ECO:0000256" key="7">
    <source>
        <dbReference type="ARBA" id="ARBA00022840"/>
    </source>
</evidence>
<reference evidence="14" key="1">
    <citation type="journal article" date="2019" name="Int. J. Syst. Evol. Microbiol.">
        <title>The Global Catalogue of Microorganisms (GCM) 10K type strain sequencing project: providing services to taxonomists for standard genome sequencing and annotation.</title>
        <authorList>
            <consortium name="The Broad Institute Genomics Platform"/>
            <consortium name="The Broad Institute Genome Sequencing Center for Infectious Disease"/>
            <person name="Wu L."/>
            <person name="Ma J."/>
        </authorList>
    </citation>
    <scope>NUCLEOTIDE SEQUENCE [LARGE SCALE GENOMIC DNA]</scope>
    <source>
        <strain evidence="14">DT43</strain>
    </source>
</reference>
<evidence type="ECO:0000256" key="9">
    <source>
        <dbReference type="SAM" id="MobiDB-lite"/>
    </source>
</evidence>
<keyword evidence="3" id="KW-0597">Phosphoprotein</keyword>
<dbReference type="Gene3D" id="3.30.565.10">
    <property type="entry name" value="Histidine kinase-like ATPase, C-terminal domain"/>
    <property type="match status" value="1"/>
</dbReference>
<dbReference type="EC" id="2.7.13.3" evidence="2"/>
<gene>
    <name evidence="13" type="ORF">ACFPH6_08125</name>
</gene>
<dbReference type="CDD" id="cd16917">
    <property type="entry name" value="HATPase_UhpB-NarQ-NarX-like"/>
    <property type="match status" value="1"/>
</dbReference>
<dbReference type="PANTHER" id="PTHR24421">
    <property type="entry name" value="NITRATE/NITRITE SENSOR PROTEIN NARX-RELATED"/>
    <property type="match status" value="1"/>
</dbReference>
<name>A0ABV8YJV8_9ACTN</name>